<dbReference type="InterPro" id="IPR046358">
    <property type="entry name" value="Flagellin_C"/>
</dbReference>
<dbReference type="PANTHER" id="PTHR42792">
    <property type="entry name" value="FLAGELLIN"/>
    <property type="match status" value="1"/>
</dbReference>
<keyword evidence="7" id="KW-0969">Cilium</keyword>
<dbReference type="PANTHER" id="PTHR42792:SF1">
    <property type="entry name" value="FLAGELLAR HOOK-ASSOCIATED PROTEIN 3"/>
    <property type="match status" value="1"/>
</dbReference>
<proteinExistence type="inferred from homology"/>
<evidence type="ECO:0000313" key="8">
    <source>
        <dbReference type="Proteomes" id="UP000800981"/>
    </source>
</evidence>
<keyword evidence="7" id="KW-0282">Flagellum</keyword>
<feature type="domain" description="Flagellin N-terminal" evidence="5">
    <location>
        <begin position="14"/>
        <end position="143"/>
    </location>
</feature>
<comment type="subcellular location">
    <subcellularLocation>
        <location evidence="1">Bacterial flagellum</location>
    </subcellularLocation>
</comment>
<dbReference type="Pfam" id="PF00700">
    <property type="entry name" value="Flagellin_C"/>
    <property type="match status" value="1"/>
</dbReference>
<organism evidence="7 8">
    <name type="scientific">Motilibacter deserti</name>
    <dbReference type="NCBI Taxonomy" id="2714956"/>
    <lineage>
        <taxon>Bacteria</taxon>
        <taxon>Bacillati</taxon>
        <taxon>Actinomycetota</taxon>
        <taxon>Actinomycetes</taxon>
        <taxon>Motilibacterales</taxon>
        <taxon>Motilibacteraceae</taxon>
        <taxon>Motilibacter</taxon>
    </lineage>
</organism>
<feature type="compositionally biased region" description="Polar residues" evidence="4">
    <location>
        <begin position="34"/>
        <end position="53"/>
    </location>
</feature>
<reference evidence="7 8" key="1">
    <citation type="submission" date="2020-03" db="EMBL/GenBank/DDBJ databases">
        <title>Two novel Motilibacter sp.</title>
        <authorList>
            <person name="Liu S."/>
        </authorList>
    </citation>
    <scope>NUCLEOTIDE SEQUENCE [LARGE SCALE GENOMIC DNA]</scope>
    <source>
        <strain evidence="7 8">E257</strain>
    </source>
</reference>
<keyword evidence="7" id="KW-0966">Cell projection</keyword>
<protein>
    <submittedName>
        <fullName evidence="7">Flagellar hook-associated protein 3</fullName>
    </submittedName>
</protein>
<sequence>MTGISRVTYHALGTSALRGIQGNLDRLSNLQNQLSSGRSVNRPSDSPSGTSAAMSFRSDIKSNTQYARNANDGIAWLGYADQSLQSSLNVANRVRDLAVQAASTGSQGQTARDAVATEVKQLRDSLIETANTTYLGRPIFGGTTAGSLAYQKDGTYVGDGGQVMRNVAEGVQVRVDSNGPEIFGTGDDQLFKIVNDIADHASNDPAKLQDDLTRLDKALTNLRKGAADIGARYNRVESLKQGADDRKLTLNNGLNEIESVDIADATVQLQLQQVAYQAALSTAGQVLQLSLTDFLR</sequence>
<feature type="domain" description="Flagellin C-terminal" evidence="6">
    <location>
        <begin position="213"/>
        <end position="295"/>
    </location>
</feature>
<dbReference type="InterPro" id="IPR013384">
    <property type="entry name" value="Flagell_FlgL"/>
</dbReference>
<evidence type="ECO:0000256" key="1">
    <source>
        <dbReference type="ARBA" id="ARBA00004365"/>
    </source>
</evidence>
<keyword evidence="8" id="KW-1185">Reference proteome</keyword>
<keyword evidence="3" id="KW-0975">Bacterial flagellum</keyword>
<evidence type="ECO:0000259" key="6">
    <source>
        <dbReference type="Pfam" id="PF00700"/>
    </source>
</evidence>
<evidence type="ECO:0000313" key="7">
    <source>
        <dbReference type="EMBL" id="NHC16266.1"/>
    </source>
</evidence>
<dbReference type="Pfam" id="PF00669">
    <property type="entry name" value="Flagellin_N"/>
    <property type="match status" value="1"/>
</dbReference>
<accession>A0ABX0H1P7</accession>
<name>A0ABX0H1P7_9ACTN</name>
<feature type="region of interest" description="Disordered" evidence="4">
    <location>
        <begin position="34"/>
        <end position="54"/>
    </location>
</feature>
<evidence type="ECO:0000256" key="4">
    <source>
        <dbReference type="SAM" id="MobiDB-lite"/>
    </source>
</evidence>
<comment type="similarity">
    <text evidence="2">Belongs to the bacterial flagellin family.</text>
</comment>
<dbReference type="Gene3D" id="1.20.1330.10">
    <property type="entry name" value="f41 fragment of flagellin, N-terminal domain"/>
    <property type="match status" value="1"/>
</dbReference>
<dbReference type="InterPro" id="IPR001029">
    <property type="entry name" value="Flagellin_N"/>
</dbReference>
<evidence type="ECO:0000256" key="3">
    <source>
        <dbReference type="ARBA" id="ARBA00023143"/>
    </source>
</evidence>
<dbReference type="NCBIfam" id="TIGR02550">
    <property type="entry name" value="flagell_flgL"/>
    <property type="match status" value="1"/>
</dbReference>
<gene>
    <name evidence="7" type="primary">flgL</name>
    <name evidence="7" type="ORF">G9H71_20995</name>
</gene>
<dbReference type="EMBL" id="JAANNP010000120">
    <property type="protein sequence ID" value="NHC16266.1"/>
    <property type="molecule type" value="Genomic_DNA"/>
</dbReference>
<dbReference type="RefSeq" id="WP_166284723.1">
    <property type="nucleotide sequence ID" value="NZ_JAANNP010000120.1"/>
</dbReference>
<dbReference type="InterPro" id="IPR001492">
    <property type="entry name" value="Flagellin"/>
</dbReference>
<evidence type="ECO:0000256" key="2">
    <source>
        <dbReference type="ARBA" id="ARBA00005709"/>
    </source>
</evidence>
<comment type="caution">
    <text evidence="7">The sequence shown here is derived from an EMBL/GenBank/DDBJ whole genome shotgun (WGS) entry which is preliminary data.</text>
</comment>
<dbReference type="SUPFAM" id="SSF64518">
    <property type="entry name" value="Phase 1 flagellin"/>
    <property type="match status" value="1"/>
</dbReference>
<dbReference type="Proteomes" id="UP000800981">
    <property type="component" value="Unassembled WGS sequence"/>
</dbReference>
<evidence type="ECO:0000259" key="5">
    <source>
        <dbReference type="Pfam" id="PF00669"/>
    </source>
</evidence>